<feature type="transmembrane region" description="Helical" evidence="7">
    <location>
        <begin position="1090"/>
        <end position="1113"/>
    </location>
</feature>
<accession>A0A1G9ZR70</accession>
<keyword evidence="3 7" id="KW-0812">Transmembrane</keyword>
<keyword evidence="5 7" id="KW-0472">Membrane</keyword>
<evidence type="ECO:0000256" key="6">
    <source>
        <dbReference type="ARBA" id="ARBA00038076"/>
    </source>
</evidence>
<dbReference type="PANTHER" id="PTHR30572">
    <property type="entry name" value="MEMBRANE COMPONENT OF TRANSPORTER-RELATED"/>
    <property type="match status" value="1"/>
</dbReference>
<name>A0A1G9ZR70_9ACTN</name>
<organism evidence="9 10">
    <name type="scientific">Streptomyces wuyuanensis</name>
    <dbReference type="NCBI Taxonomy" id="1196353"/>
    <lineage>
        <taxon>Bacteria</taxon>
        <taxon>Bacillati</taxon>
        <taxon>Actinomycetota</taxon>
        <taxon>Actinomycetes</taxon>
        <taxon>Kitasatosporales</taxon>
        <taxon>Streptomycetaceae</taxon>
        <taxon>Streptomyces</taxon>
    </lineage>
</organism>
<dbReference type="GO" id="GO:0005886">
    <property type="term" value="C:plasma membrane"/>
    <property type="evidence" value="ECO:0007669"/>
    <property type="project" value="UniProtKB-SubCell"/>
</dbReference>
<protein>
    <submittedName>
        <fullName evidence="9">FtsX-like permease family protein</fullName>
    </submittedName>
</protein>
<evidence type="ECO:0000256" key="5">
    <source>
        <dbReference type="ARBA" id="ARBA00023136"/>
    </source>
</evidence>
<dbReference type="Pfam" id="PF02687">
    <property type="entry name" value="FtsX"/>
    <property type="match status" value="2"/>
</dbReference>
<feature type="transmembrane region" description="Helical" evidence="7">
    <location>
        <begin position="392"/>
        <end position="418"/>
    </location>
</feature>
<feature type="transmembrane region" description="Helical" evidence="7">
    <location>
        <begin position="430"/>
        <end position="449"/>
    </location>
</feature>
<dbReference type="EMBL" id="FNHI01000022">
    <property type="protein sequence ID" value="SDN24082.1"/>
    <property type="molecule type" value="Genomic_DNA"/>
</dbReference>
<evidence type="ECO:0000259" key="8">
    <source>
        <dbReference type="Pfam" id="PF02687"/>
    </source>
</evidence>
<feature type="transmembrane region" description="Helical" evidence="7">
    <location>
        <begin position="993"/>
        <end position="1017"/>
    </location>
</feature>
<evidence type="ECO:0000256" key="4">
    <source>
        <dbReference type="ARBA" id="ARBA00022989"/>
    </source>
</evidence>
<feature type="transmembrane region" description="Helical" evidence="7">
    <location>
        <begin position="529"/>
        <end position="549"/>
    </location>
</feature>
<dbReference type="STRING" id="1196353.SAMN05444921_12284"/>
<feature type="transmembrane region" description="Helical" evidence="7">
    <location>
        <begin position="297"/>
        <end position="318"/>
    </location>
</feature>
<comment type="subcellular location">
    <subcellularLocation>
        <location evidence="1">Cell membrane</location>
        <topology evidence="1">Multi-pass membrane protein</topology>
    </subcellularLocation>
</comment>
<dbReference type="RefSeq" id="WP_093659744.1">
    <property type="nucleotide sequence ID" value="NZ_FNHI01000022.1"/>
</dbReference>
<keyword evidence="4 7" id="KW-1133">Transmembrane helix</keyword>
<proteinExistence type="inferred from homology"/>
<sequence>MAGFVLLRARGHRLLLAAALLAIVLTTAVLTTLAAFAGSAGDAGLRHALRTRDAADAALFITSDDPGTDREAETAAALRAARRTFDGLPVTLRQFDRSGPYGLPRDLQEPAARAGEPDLAEFGVADRSRVRLTAGAWPAAAADGATEVAVPEAAAKRLRLAPGPRVITLADRLGGPSARIRVTAVYRPADAADPYWRLDELRGRGVHKDAFTTYGPLLADPAALGAGGGITQRTRSWLATADFGALQADDVETLRTAAKAAQEHLTAQEALAHGATARTSLPGVLDRLERALLVSRATLLIVAAQLVLLAAYALLLVARQLGAERVAETQVLMARGASRRRMGALAAVEALLLALPAAVAAPLLAGPLAGLLAGQGLPGRLGLRIETVPAPALWAVAATVAAGCAVAVAAPAITASGAAGGRARALPGPLRAGADIGLLVVAAVAYWQLYRRTSGAGALSGDNEGTLGVDPLLVVAPALALLAGTVLTLRLLPPAARLAERRAARGRGLTASLAGWQLSRRPMRGAGPVLLLVLAVATGMLAIGQGASWDRSQDDQADFRAGAPVRVLGSTVPQFGQGGAYDGTPGLKTAVPAARSTLGLSAGRQATVLALDTGLAGDGLRLRDDLADPTLVGRLTADRPAAGGAGRASAARTGVVLPAGTERLLLDVTLRAADDGPYAQSGSALTVTVEDRYGVPYRLQADTLRSDGRPRRTTVDFAAAAGAPTGRPAGPLVLTAVEFDETGHPDRIAPKRFTIGGLHAVGADGTVRPVAVPEGLGWKATATLTSGQPIGNKAAPAITSVRSSTLAPLDLAYHSGTSVPSFAWGDERTVTVRSAVGRTAPPMPLALATDRFLEAGGAEAGDVIEVPMPGGAIRVRIAGVLRGMPTTGPGADPVGAAAGTASAGSAAAGSSATPADGGALLLDLRAVNRVLATRPGASLPPTEWWMFPEPGRAGQVAAALRDRAESDPGQVRVRDEIARDLHDDPLGAGSRSALLAAAFAASALAAVGFAVSTAGTVRERAREFAVLRALGAPRRMLARLLAVEQALLIGLALAVGLAIGTALTRAVVPLVVLTGQATRPVPGVLVELPAGWAALLLAGVAAAPVLIVAVLALRRGESPTPLRGGDGE</sequence>
<feature type="domain" description="ABC3 transporter permease C-terminal" evidence="8">
    <location>
        <begin position="301"/>
        <end position="412"/>
    </location>
</feature>
<evidence type="ECO:0000256" key="1">
    <source>
        <dbReference type="ARBA" id="ARBA00004651"/>
    </source>
</evidence>
<feature type="transmembrane region" description="Helical" evidence="7">
    <location>
        <begin position="1037"/>
        <end position="1063"/>
    </location>
</feature>
<dbReference type="AlphaFoldDB" id="A0A1G9ZR70"/>
<dbReference type="GO" id="GO:0022857">
    <property type="term" value="F:transmembrane transporter activity"/>
    <property type="evidence" value="ECO:0007669"/>
    <property type="project" value="TreeGrafter"/>
</dbReference>
<keyword evidence="10" id="KW-1185">Reference proteome</keyword>
<feature type="transmembrane region" description="Helical" evidence="7">
    <location>
        <begin position="343"/>
        <end position="372"/>
    </location>
</feature>
<dbReference type="PANTHER" id="PTHR30572:SF4">
    <property type="entry name" value="ABC TRANSPORTER PERMEASE YTRF"/>
    <property type="match status" value="1"/>
</dbReference>
<dbReference type="Proteomes" id="UP000199063">
    <property type="component" value="Unassembled WGS sequence"/>
</dbReference>
<evidence type="ECO:0000256" key="7">
    <source>
        <dbReference type="SAM" id="Phobius"/>
    </source>
</evidence>
<feature type="transmembrane region" description="Helical" evidence="7">
    <location>
        <begin position="469"/>
        <end position="492"/>
    </location>
</feature>
<gene>
    <name evidence="9" type="ORF">SAMN05444921_12284</name>
</gene>
<dbReference type="InterPro" id="IPR003838">
    <property type="entry name" value="ABC3_permease_C"/>
</dbReference>
<dbReference type="GeneID" id="40832857"/>
<keyword evidence="2" id="KW-1003">Cell membrane</keyword>
<dbReference type="OrthoDB" id="5101691at2"/>
<evidence type="ECO:0000256" key="3">
    <source>
        <dbReference type="ARBA" id="ARBA00022692"/>
    </source>
</evidence>
<reference evidence="10" key="1">
    <citation type="submission" date="2016-10" db="EMBL/GenBank/DDBJ databases">
        <authorList>
            <person name="Varghese N."/>
            <person name="Submissions S."/>
        </authorList>
    </citation>
    <scope>NUCLEOTIDE SEQUENCE [LARGE SCALE GENOMIC DNA]</scope>
    <source>
        <strain evidence="10">CGMCC 4.7042</strain>
    </source>
</reference>
<dbReference type="InterPro" id="IPR050250">
    <property type="entry name" value="Macrolide_Exporter_MacB"/>
</dbReference>
<evidence type="ECO:0000313" key="10">
    <source>
        <dbReference type="Proteomes" id="UP000199063"/>
    </source>
</evidence>
<evidence type="ECO:0000256" key="2">
    <source>
        <dbReference type="ARBA" id="ARBA00022475"/>
    </source>
</evidence>
<comment type="similarity">
    <text evidence="6">Belongs to the ABC-4 integral membrane protein family.</text>
</comment>
<feature type="domain" description="ABC3 transporter permease C-terminal" evidence="8">
    <location>
        <begin position="997"/>
        <end position="1113"/>
    </location>
</feature>
<evidence type="ECO:0000313" key="9">
    <source>
        <dbReference type="EMBL" id="SDN24082.1"/>
    </source>
</evidence>